<evidence type="ECO:0000256" key="12">
    <source>
        <dbReference type="ARBA" id="ARBA00023012"/>
    </source>
</evidence>
<dbReference type="SMART" id="SM00388">
    <property type="entry name" value="HisKA"/>
    <property type="match status" value="1"/>
</dbReference>
<evidence type="ECO:0000256" key="11">
    <source>
        <dbReference type="ARBA" id="ARBA00022989"/>
    </source>
</evidence>
<reference evidence="16 17" key="1">
    <citation type="submission" date="2020-07" db="EMBL/GenBank/DDBJ databases">
        <title>Streptomyces isolated from Indian soil.</title>
        <authorList>
            <person name="Mandal S."/>
            <person name="Maiti P.K."/>
        </authorList>
    </citation>
    <scope>NUCLEOTIDE SEQUENCE [LARGE SCALE GENOMIC DNA]</scope>
    <source>
        <strain evidence="16 17">PSKA54</strain>
    </source>
</reference>
<evidence type="ECO:0000259" key="15">
    <source>
        <dbReference type="PROSITE" id="PS50885"/>
    </source>
</evidence>
<dbReference type="CDD" id="cd06225">
    <property type="entry name" value="HAMP"/>
    <property type="match status" value="1"/>
</dbReference>
<evidence type="ECO:0000256" key="7">
    <source>
        <dbReference type="ARBA" id="ARBA00022692"/>
    </source>
</evidence>
<dbReference type="Gene3D" id="1.10.287.130">
    <property type="match status" value="1"/>
</dbReference>
<feature type="domain" description="Histidine kinase" evidence="14">
    <location>
        <begin position="227"/>
        <end position="429"/>
    </location>
</feature>
<keyword evidence="4" id="KW-1003">Cell membrane</keyword>
<feature type="transmembrane region" description="Helical" evidence="13">
    <location>
        <begin position="136"/>
        <end position="162"/>
    </location>
</feature>
<dbReference type="GO" id="GO:0000155">
    <property type="term" value="F:phosphorelay sensor kinase activity"/>
    <property type="evidence" value="ECO:0007669"/>
    <property type="project" value="InterPro"/>
</dbReference>
<dbReference type="EC" id="2.7.13.3" evidence="3"/>
<keyword evidence="12" id="KW-0902">Two-component regulatory system</keyword>
<keyword evidence="10" id="KW-0067">ATP-binding</keyword>
<keyword evidence="9 16" id="KW-0418">Kinase</keyword>
<dbReference type="EMBL" id="JACEQY010000023">
    <property type="protein sequence ID" value="MBA4863818.1"/>
    <property type="molecule type" value="Genomic_DNA"/>
</dbReference>
<dbReference type="PANTHER" id="PTHR44936">
    <property type="entry name" value="SENSOR PROTEIN CREC"/>
    <property type="match status" value="1"/>
</dbReference>
<keyword evidence="8" id="KW-0547">Nucleotide-binding</keyword>
<proteinExistence type="predicted"/>
<dbReference type="GO" id="GO:0005886">
    <property type="term" value="C:plasma membrane"/>
    <property type="evidence" value="ECO:0007669"/>
    <property type="project" value="UniProtKB-SubCell"/>
</dbReference>
<evidence type="ECO:0000256" key="8">
    <source>
        <dbReference type="ARBA" id="ARBA00022741"/>
    </source>
</evidence>
<dbReference type="PANTHER" id="PTHR44936:SF9">
    <property type="entry name" value="SENSOR PROTEIN CREC"/>
    <property type="match status" value="1"/>
</dbReference>
<name>A0A7W2HHB2_9ACTN</name>
<evidence type="ECO:0000259" key="14">
    <source>
        <dbReference type="PROSITE" id="PS50109"/>
    </source>
</evidence>
<protein>
    <recommendedName>
        <fullName evidence="3">histidine kinase</fullName>
        <ecNumber evidence="3">2.7.13.3</ecNumber>
    </recommendedName>
</protein>
<dbReference type="SUPFAM" id="SSF55874">
    <property type="entry name" value="ATPase domain of HSP90 chaperone/DNA topoisomerase II/histidine kinase"/>
    <property type="match status" value="1"/>
</dbReference>
<dbReference type="InterPro" id="IPR005467">
    <property type="entry name" value="His_kinase_dom"/>
</dbReference>
<comment type="subcellular location">
    <subcellularLocation>
        <location evidence="2">Cell membrane</location>
        <topology evidence="2">Multi-pass membrane protein</topology>
    </subcellularLocation>
</comment>
<dbReference type="Proteomes" id="UP000586976">
    <property type="component" value="Unassembled WGS sequence"/>
</dbReference>
<dbReference type="InterPro" id="IPR003594">
    <property type="entry name" value="HATPase_dom"/>
</dbReference>
<dbReference type="SUPFAM" id="SSF158472">
    <property type="entry name" value="HAMP domain-like"/>
    <property type="match status" value="1"/>
</dbReference>
<dbReference type="InterPro" id="IPR003660">
    <property type="entry name" value="HAMP_dom"/>
</dbReference>
<organism evidence="16 17">
    <name type="scientific">Streptomyces himalayensis subsp. aureolus</name>
    <dbReference type="NCBI Taxonomy" id="2758039"/>
    <lineage>
        <taxon>Bacteria</taxon>
        <taxon>Bacillati</taxon>
        <taxon>Actinomycetota</taxon>
        <taxon>Actinomycetes</taxon>
        <taxon>Kitasatosporales</taxon>
        <taxon>Streptomycetaceae</taxon>
        <taxon>Streptomyces</taxon>
        <taxon>Streptomyces himalayensis</taxon>
    </lineage>
</organism>
<dbReference type="SUPFAM" id="SSF47384">
    <property type="entry name" value="Homodimeric domain of signal transducing histidine kinase"/>
    <property type="match status" value="1"/>
</dbReference>
<dbReference type="InterPro" id="IPR036890">
    <property type="entry name" value="HATPase_C_sf"/>
</dbReference>
<keyword evidence="11 13" id="KW-1133">Transmembrane helix</keyword>
<evidence type="ECO:0000256" key="2">
    <source>
        <dbReference type="ARBA" id="ARBA00004651"/>
    </source>
</evidence>
<comment type="catalytic activity">
    <reaction evidence="1">
        <text>ATP + protein L-histidine = ADP + protein N-phospho-L-histidine.</text>
        <dbReference type="EC" id="2.7.13.3"/>
    </reaction>
</comment>
<evidence type="ECO:0000256" key="13">
    <source>
        <dbReference type="SAM" id="Phobius"/>
    </source>
</evidence>
<gene>
    <name evidence="16" type="ORF">H1V43_21105</name>
</gene>
<evidence type="ECO:0000256" key="5">
    <source>
        <dbReference type="ARBA" id="ARBA00022553"/>
    </source>
</evidence>
<dbReference type="SMART" id="SM00387">
    <property type="entry name" value="HATPase_c"/>
    <property type="match status" value="1"/>
</dbReference>
<sequence length="434" mass="45861">MRQRVLRVALVAVLVALVVLAVPLAAAMRAYFFADERDELERDALTAAVRVGPDFTSGDPVELPAGGGDVRLGVYDMRMRLRAGEGPARADPDTRRADTGTVVRGRAGGDLVVAVPVSQNEQVIGVVRASSPAWGVWLRILLAWLALLGAALGALAVAVLVARRQARVLTAPLEALSRQSRAVTEGDLTARAAPSAIAEIDQVARTHNAMVERLAHLLQRERNFTANTSHQLRTPLAGLQLGLEAALADPRTDPRTALEEALESTHHLHHTIDEVLRLAGPERSPMPEPAAAQLLGEALDSAEQRWHGLFADAGRRFIVAAEPGTREMPVPGRTVGQILDVLLDNARGHGRGTAEVTARSLGETVALDVRDEGILRIDPAVLFDRGHTTGPGAGIGLALAADLAEAAGGRLVLAGTDPTTFTLLLPPGPAETND</sequence>
<comment type="caution">
    <text evidence="16">The sequence shown here is derived from an EMBL/GenBank/DDBJ whole genome shotgun (WGS) entry which is preliminary data.</text>
</comment>
<dbReference type="PROSITE" id="PS50885">
    <property type="entry name" value="HAMP"/>
    <property type="match status" value="1"/>
</dbReference>
<accession>A0A7W2HHB2</accession>
<keyword evidence="17" id="KW-1185">Reference proteome</keyword>
<dbReference type="Pfam" id="PF00512">
    <property type="entry name" value="HisKA"/>
    <property type="match status" value="1"/>
</dbReference>
<dbReference type="RefSeq" id="WP_181865519.1">
    <property type="nucleotide sequence ID" value="NZ_JACEQY010000023.1"/>
</dbReference>
<dbReference type="Gene3D" id="6.10.340.10">
    <property type="match status" value="1"/>
</dbReference>
<feature type="domain" description="HAMP" evidence="15">
    <location>
        <begin position="167"/>
        <end position="219"/>
    </location>
</feature>
<keyword evidence="6" id="KW-0808">Transferase</keyword>
<evidence type="ECO:0000313" key="16">
    <source>
        <dbReference type="EMBL" id="MBA4863818.1"/>
    </source>
</evidence>
<evidence type="ECO:0000256" key="3">
    <source>
        <dbReference type="ARBA" id="ARBA00012438"/>
    </source>
</evidence>
<dbReference type="Pfam" id="PF02518">
    <property type="entry name" value="HATPase_c"/>
    <property type="match status" value="1"/>
</dbReference>
<evidence type="ECO:0000256" key="10">
    <source>
        <dbReference type="ARBA" id="ARBA00022840"/>
    </source>
</evidence>
<dbReference type="AlphaFoldDB" id="A0A7W2HHB2"/>
<dbReference type="InterPro" id="IPR003661">
    <property type="entry name" value="HisK_dim/P_dom"/>
</dbReference>
<evidence type="ECO:0000313" key="17">
    <source>
        <dbReference type="Proteomes" id="UP000586976"/>
    </source>
</evidence>
<dbReference type="SMART" id="SM00304">
    <property type="entry name" value="HAMP"/>
    <property type="match status" value="1"/>
</dbReference>
<evidence type="ECO:0000256" key="9">
    <source>
        <dbReference type="ARBA" id="ARBA00022777"/>
    </source>
</evidence>
<evidence type="ECO:0000256" key="1">
    <source>
        <dbReference type="ARBA" id="ARBA00000085"/>
    </source>
</evidence>
<dbReference type="GO" id="GO:0005524">
    <property type="term" value="F:ATP binding"/>
    <property type="evidence" value="ECO:0007669"/>
    <property type="project" value="UniProtKB-KW"/>
</dbReference>
<dbReference type="InterPro" id="IPR036097">
    <property type="entry name" value="HisK_dim/P_sf"/>
</dbReference>
<dbReference type="Gene3D" id="3.30.565.10">
    <property type="entry name" value="Histidine kinase-like ATPase, C-terminal domain"/>
    <property type="match status" value="1"/>
</dbReference>
<dbReference type="CDD" id="cd00082">
    <property type="entry name" value="HisKA"/>
    <property type="match status" value="1"/>
</dbReference>
<keyword evidence="7 13" id="KW-0812">Transmembrane</keyword>
<keyword evidence="5" id="KW-0597">Phosphoprotein</keyword>
<evidence type="ECO:0000256" key="6">
    <source>
        <dbReference type="ARBA" id="ARBA00022679"/>
    </source>
</evidence>
<evidence type="ECO:0000256" key="4">
    <source>
        <dbReference type="ARBA" id="ARBA00022475"/>
    </source>
</evidence>
<keyword evidence="13" id="KW-0472">Membrane</keyword>
<dbReference type="InterPro" id="IPR050980">
    <property type="entry name" value="2C_sensor_his_kinase"/>
</dbReference>
<dbReference type="PROSITE" id="PS50109">
    <property type="entry name" value="HIS_KIN"/>
    <property type="match status" value="1"/>
</dbReference>
<dbReference type="Pfam" id="PF00672">
    <property type="entry name" value="HAMP"/>
    <property type="match status" value="1"/>
</dbReference>